<organism evidence="6 7">
    <name type="scientific">Streptomyces chumphonensis</name>
    <dbReference type="NCBI Taxonomy" id="1214925"/>
    <lineage>
        <taxon>Bacteria</taxon>
        <taxon>Bacillati</taxon>
        <taxon>Actinomycetota</taxon>
        <taxon>Actinomycetes</taxon>
        <taxon>Kitasatosporales</taxon>
        <taxon>Streptomycetaceae</taxon>
        <taxon>Streptomyces</taxon>
    </lineage>
</organism>
<reference evidence="6" key="1">
    <citation type="submission" date="2020-09" db="EMBL/GenBank/DDBJ databases">
        <title>Secondary metabolite and genome analysis of marine Streptomyces chumphonensis KK1-2T.</title>
        <authorList>
            <person name="Phongsopitanun W."/>
            <person name="Kanchanasin P."/>
            <person name="Pittayakhajonwut P."/>
            <person name="Suwanborirux K."/>
            <person name="Tanasupawat S."/>
        </authorList>
    </citation>
    <scope>NUCLEOTIDE SEQUENCE</scope>
    <source>
        <strain evidence="6">KK1-2</strain>
    </source>
</reference>
<evidence type="ECO:0000256" key="2">
    <source>
        <dbReference type="ARBA" id="ARBA00023125"/>
    </source>
</evidence>
<dbReference type="SUPFAM" id="SSF46785">
    <property type="entry name" value="Winged helix' DNA-binding domain"/>
    <property type="match status" value="1"/>
</dbReference>
<dbReference type="AlphaFoldDB" id="A0A927ICV5"/>
<keyword evidence="2" id="KW-0238">DNA-binding</keyword>
<accession>A0A927ICV5</accession>
<dbReference type="InterPro" id="IPR036388">
    <property type="entry name" value="WH-like_DNA-bd_sf"/>
</dbReference>
<gene>
    <name evidence="6" type="ORF">IF129_23025</name>
</gene>
<comment type="caution">
    <text evidence="6">The sequence shown here is derived from an EMBL/GenBank/DDBJ whole genome shotgun (WGS) entry which is preliminary data.</text>
</comment>
<protein>
    <submittedName>
        <fullName evidence="6">Helix-turn-helix transcriptional regulator</fullName>
    </submittedName>
</protein>
<keyword evidence="3" id="KW-0804">Transcription</keyword>
<dbReference type="CDD" id="cd00090">
    <property type="entry name" value="HTH_ARSR"/>
    <property type="match status" value="1"/>
</dbReference>
<proteinExistence type="predicted"/>
<dbReference type="GO" id="GO:0003700">
    <property type="term" value="F:DNA-binding transcription factor activity"/>
    <property type="evidence" value="ECO:0007669"/>
    <property type="project" value="InterPro"/>
</dbReference>
<evidence type="ECO:0000256" key="4">
    <source>
        <dbReference type="SAM" id="MobiDB-lite"/>
    </source>
</evidence>
<evidence type="ECO:0000256" key="1">
    <source>
        <dbReference type="ARBA" id="ARBA00023015"/>
    </source>
</evidence>
<dbReference type="Gene3D" id="1.10.10.10">
    <property type="entry name" value="Winged helix-like DNA-binding domain superfamily/Winged helix DNA-binding domain"/>
    <property type="match status" value="1"/>
</dbReference>
<feature type="region of interest" description="Disordered" evidence="4">
    <location>
        <begin position="113"/>
        <end position="139"/>
    </location>
</feature>
<evidence type="ECO:0000313" key="7">
    <source>
        <dbReference type="Proteomes" id="UP000632289"/>
    </source>
</evidence>
<evidence type="ECO:0000256" key="3">
    <source>
        <dbReference type="ARBA" id="ARBA00023163"/>
    </source>
</evidence>
<dbReference type="EMBL" id="JACXYU010000016">
    <property type="protein sequence ID" value="MBD3934423.1"/>
    <property type="molecule type" value="Genomic_DNA"/>
</dbReference>
<name>A0A927ICV5_9ACTN</name>
<dbReference type="InterPro" id="IPR011991">
    <property type="entry name" value="ArsR-like_HTH"/>
</dbReference>
<dbReference type="PRINTS" id="PR00778">
    <property type="entry name" value="HTHARSR"/>
</dbReference>
<dbReference type="PROSITE" id="PS50987">
    <property type="entry name" value="HTH_ARSR_2"/>
    <property type="match status" value="1"/>
</dbReference>
<dbReference type="PANTHER" id="PTHR33154">
    <property type="entry name" value="TRANSCRIPTIONAL REGULATOR, ARSR FAMILY"/>
    <property type="match status" value="1"/>
</dbReference>
<dbReference type="GO" id="GO:0003677">
    <property type="term" value="F:DNA binding"/>
    <property type="evidence" value="ECO:0007669"/>
    <property type="project" value="UniProtKB-KW"/>
</dbReference>
<dbReference type="PANTHER" id="PTHR33154:SF18">
    <property type="entry name" value="ARSENICAL RESISTANCE OPERON REPRESSOR"/>
    <property type="match status" value="1"/>
</dbReference>
<dbReference type="InterPro" id="IPR036390">
    <property type="entry name" value="WH_DNA-bd_sf"/>
</dbReference>
<dbReference type="Proteomes" id="UP000632289">
    <property type="component" value="Unassembled WGS sequence"/>
</dbReference>
<sequence>MRSSATGRASTVRPLPQSDQARALAPMLRAMADETRLTLLLLLAIESRTVKELHQLTGLSRTLISHHLAPLREQRLVTVFPKGRSNVYALCCESLREPARLLAALTSIPSAPGALTVGGEPPAATTDGTRPSLRTAAHP</sequence>
<dbReference type="InterPro" id="IPR001845">
    <property type="entry name" value="HTH_ArsR_DNA-bd_dom"/>
</dbReference>
<dbReference type="Pfam" id="PF01022">
    <property type="entry name" value="HTH_5"/>
    <property type="match status" value="1"/>
</dbReference>
<dbReference type="SMART" id="SM00418">
    <property type="entry name" value="HTH_ARSR"/>
    <property type="match status" value="1"/>
</dbReference>
<feature type="domain" description="HTH arsR-type" evidence="5">
    <location>
        <begin position="16"/>
        <end position="110"/>
    </location>
</feature>
<keyword evidence="7" id="KW-1185">Reference proteome</keyword>
<keyword evidence="1" id="KW-0805">Transcription regulation</keyword>
<evidence type="ECO:0000259" key="5">
    <source>
        <dbReference type="PROSITE" id="PS50987"/>
    </source>
</evidence>
<dbReference type="NCBIfam" id="NF033788">
    <property type="entry name" value="HTH_metalloreg"/>
    <property type="match status" value="1"/>
</dbReference>
<evidence type="ECO:0000313" key="6">
    <source>
        <dbReference type="EMBL" id="MBD3934423.1"/>
    </source>
</evidence>
<dbReference type="InterPro" id="IPR051081">
    <property type="entry name" value="HTH_MetalResp_TranReg"/>
</dbReference>